<organism evidence="2 3">
    <name type="scientific">Ornithinibacillus halophilus</name>
    <dbReference type="NCBI Taxonomy" id="930117"/>
    <lineage>
        <taxon>Bacteria</taxon>
        <taxon>Bacillati</taxon>
        <taxon>Bacillota</taxon>
        <taxon>Bacilli</taxon>
        <taxon>Bacillales</taxon>
        <taxon>Bacillaceae</taxon>
        <taxon>Ornithinibacillus</taxon>
    </lineage>
</organism>
<evidence type="ECO:0000256" key="1">
    <source>
        <dbReference type="SAM" id="Phobius"/>
    </source>
</evidence>
<dbReference type="Pfam" id="PF09581">
    <property type="entry name" value="Spore_III_AF"/>
    <property type="match status" value="1"/>
</dbReference>
<sequence>MVELLVQWVTQIIIFIILATIIDLLVPANSMKKYIKFVVGLVLILIFLKPFFYLFDFNIEQTLDRSFNEIFATNDTKNIENLVEMQKSEIESSQNAYILEQMAVQLKDIANTPLKEEHKVEITAINFSFKIEQAFDFENLEEVIVTIRESEEGEGTIQAVDDVVINTEDPLANNSDVDSESIKEFLQEIWDLHDKKLSILWEGGAS</sequence>
<name>A0A1M5CYV6_9BACI</name>
<evidence type="ECO:0000313" key="3">
    <source>
        <dbReference type="Proteomes" id="UP000183988"/>
    </source>
</evidence>
<dbReference type="InterPro" id="IPR014245">
    <property type="entry name" value="Spore_III_AF"/>
</dbReference>
<keyword evidence="1" id="KW-0472">Membrane</keyword>
<keyword evidence="1" id="KW-0812">Transmembrane</keyword>
<protein>
    <submittedName>
        <fullName evidence="2">Stage III sporulation protein AF</fullName>
    </submittedName>
</protein>
<accession>A0A1M5CYV6</accession>
<dbReference type="AlphaFoldDB" id="A0A1M5CYV6"/>
<feature type="transmembrane region" description="Helical" evidence="1">
    <location>
        <begin position="37"/>
        <end position="55"/>
    </location>
</feature>
<keyword evidence="3" id="KW-1185">Reference proteome</keyword>
<dbReference type="NCBIfam" id="TIGR02896">
    <property type="entry name" value="spore_III_AF"/>
    <property type="match status" value="1"/>
</dbReference>
<dbReference type="EMBL" id="FQVW01000001">
    <property type="protein sequence ID" value="SHF59841.1"/>
    <property type="molecule type" value="Genomic_DNA"/>
</dbReference>
<dbReference type="Proteomes" id="UP000183988">
    <property type="component" value="Unassembled WGS sequence"/>
</dbReference>
<dbReference type="STRING" id="930117.SAMN05216225_1001449"/>
<evidence type="ECO:0000313" key="2">
    <source>
        <dbReference type="EMBL" id="SHF59841.1"/>
    </source>
</evidence>
<keyword evidence="1" id="KW-1133">Transmembrane helix</keyword>
<feature type="transmembrane region" description="Helical" evidence="1">
    <location>
        <begin position="6"/>
        <end position="25"/>
    </location>
</feature>
<proteinExistence type="predicted"/>
<gene>
    <name evidence="2" type="ORF">SAMN05216225_1001449</name>
</gene>
<reference evidence="2 3" key="1">
    <citation type="submission" date="2016-11" db="EMBL/GenBank/DDBJ databases">
        <authorList>
            <person name="Jaros S."/>
            <person name="Januszkiewicz K."/>
            <person name="Wedrychowicz H."/>
        </authorList>
    </citation>
    <scope>NUCLEOTIDE SEQUENCE [LARGE SCALE GENOMIC DNA]</scope>
    <source>
        <strain evidence="2 3">IBRC-M 10683</strain>
    </source>
</reference>